<name>A0A6L9U8T6_9HYPH</name>
<evidence type="ECO:0000256" key="5">
    <source>
        <dbReference type="ARBA" id="ARBA00022989"/>
    </source>
</evidence>
<evidence type="ECO:0000256" key="6">
    <source>
        <dbReference type="ARBA" id="ARBA00023136"/>
    </source>
</evidence>
<evidence type="ECO:0000313" key="12">
    <source>
        <dbReference type="Proteomes" id="UP000483035"/>
    </source>
</evidence>
<dbReference type="Pfam" id="PF21082">
    <property type="entry name" value="MS_channel_3rd"/>
    <property type="match status" value="1"/>
</dbReference>
<feature type="domain" description="Mechanosensitive ion channel MscS" evidence="8">
    <location>
        <begin position="451"/>
        <end position="516"/>
    </location>
</feature>
<feature type="transmembrane region" description="Helical" evidence="7">
    <location>
        <begin position="105"/>
        <end position="127"/>
    </location>
</feature>
<dbReference type="PANTHER" id="PTHR30460">
    <property type="entry name" value="MODERATE CONDUCTANCE MECHANOSENSITIVE CHANNEL YBIO"/>
    <property type="match status" value="1"/>
</dbReference>
<sequence length="648" mass="69341">MSWIMARVFLAAGIQTEATAGPGQQRKIDEFVKLLEDPDIRTWLTARSQAAGAPTAPAGLASGGLANWEATTRAHIHEIVSAIPSIPSELLSASLRVRQDAISHGFAPVFLIFAGLVALGLAAEWIYRRIRSSTGSLMAQLAPICVFALGIAVVFFAVEWPPLARIVLLAYLAGFIVFRAGSVLVGFAVSHRSLRLRCRILLAVVIIAIASAALAQPLELPSAVADAIAVGFSIVILALAIEAIWSSSPQRTKNSKAALTLLLVIVWCFWAFGLKSLFWLGLYAVGLPGLLSGIGRAAERFAGNDTSGIRRVLVVRGARAIVIAAAAGWLAIVWRLNPEGLGHSNPVVTAIFYGLLKSVVILLLADLAWQLARNWIDRTLAASLDTSSLPPADAARQARFRTLLPILRNALAVIVAVMAGLIVLSEFGVQIGPLIAGAGIFGVALGFGSQTLVKDIISGVFYMFDDAFRVGEYIQAKNYKGTVEGFSLRSVRLRHHRGPVFTVPFGELGAVQNMSRDWVIDKFRITVGFDTDVEKARKLTKQIGAELTQDPELGPLFLQPLKLKGVEEFGDYGIVLSFGMMTVPGMQTYIRRKAYLKIREAFKANGIDFAQPTVNVGGDEKASGAAPASALVRRNKLAASTEAASDGG</sequence>
<dbReference type="GO" id="GO:0008381">
    <property type="term" value="F:mechanosensitive monoatomic ion channel activity"/>
    <property type="evidence" value="ECO:0007669"/>
    <property type="project" value="InterPro"/>
</dbReference>
<dbReference type="Proteomes" id="UP000483035">
    <property type="component" value="Unassembled WGS sequence"/>
</dbReference>
<feature type="transmembrane region" description="Helical" evidence="7">
    <location>
        <begin position="164"/>
        <end position="188"/>
    </location>
</feature>
<proteinExistence type="inferred from homology"/>
<feature type="transmembrane region" description="Helical" evidence="7">
    <location>
        <begin position="139"/>
        <end position="158"/>
    </location>
</feature>
<dbReference type="Gene3D" id="3.30.70.100">
    <property type="match status" value="1"/>
</dbReference>
<dbReference type="PANTHER" id="PTHR30460:SF0">
    <property type="entry name" value="MODERATE CONDUCTANCE MECHANOSENSITIVE CHANNEL YBIO"/>
    <property type="match status" value="1"/>
</dbReference>
<dbReference type="Pfam" id="PF21088">
    <property type="entry name" value="MS_channel_1st"/>
    <property type="match status" value="1"/>
</dbReference>
<dbReference type="SUPFAM" id="SSF50182">
    <property type="entry name" value="Sm-like ribonucleoproteins"/>
    <property type="match status" value="1"/>
</dbReference>
<dbReference type="InterPro" id="IPR049278">
    <property type="entry name" value="MS_channel_C"/>
</dbReference>
<dbReference type="InterPro" id="IPR011066">
    <property type="entry name" value="MscS_channel_C_sf"/>
</dbReference>
<dbReference type="Gene3D" id="2.30.30.60">
    <property type="match status" value="1"/>
</dbReference>
<reference evidence="11 12" key="1">
    <citation type="submission" date="2019-12" db="EMBL/GenBank/DDBJ databases">
        <title>Rhizobium genotypes associated with high levels of biological nitrogen fixation by grain legumes in a temperate-maritime cropping system.</title>
        <authorList>
            <person name="Maluk M."/>
            <person name="Francesc Ferrando Molina F."/>
            <person name="Lopez Del Egido L."/>
            <person name="Lafos M."/>
            <person name="Langarica-Fuentes A."/>
            <person name="Gebre Yohannes G."/>
            <person name="Young M.W."/>
            <person name="Martin P."/>
            <person name="Gantlett R."/>
            <person name="Kenicer G."/>
            <person name="Hawes C."/>
            <person name="Begg G.S."/>
            <person name="Quilliam R.S."/>
            <person name="Squire G.R."/>
            <person name="Poole P.S."/>
            <person name="Young P.W."/>
            <person name="Iannetta P.M."/>
            <person name="James E.K."/>
        </authorList>
    </citation>
    <scope>NUCLEOTIDE SEQUENCE [LARGE SCALE GENOMIC DNA]</scope>
    <source>
        <strain evidence="11 12">JHI1118</strain>
    </source>
</reference>
<accession>A0A6L9U8T6</accession>
<evidence type="ECO:0000256" key="3">
    <source>
        <dbReference type="ARBA" id="ARBA00022475"/>
    </source>
</evidence>
<keyword evidence="3" id="KW-1003">Cell membrane</keyword>
<dbReference type="RefSeq" id="WP_163989581.1">
    <property type="nucleotide sequence ID" value="NZ_WUEY01000011.1"/>
</dbReference>
<gene>
    <name evidence="11" type="ORF">GR212_22470</name>
</gene>
<evidence type="ECO:0000259" key="8">
    <source>
        <dbReference type="Pfam" id="PF00924"/>
    </source>
</evidence>
<comment type="caution">
    <text evidence="11">The sequence shown here is derived from an EMBL/GenBank/DDBJ whole genome shotgun (WGS) entry which is preliminary data.</text>
</comment>
<organism evidence="11 12">
    <name type="scientific">Rhizobium lusitanum</name>
    <dbReference type="NCBI Taxonomy" id="293958"/>
    <lineage>
        <taxon>Bacteria</taxon>
        <taxon>Pseudomonadati</taxon>
        <taxon>Pseudomonadota</taxon>
        <taxon>Alphaproteobacteria</taxon>
        <taxon>Hyphomicrobiales</taxon>
        <taxon>Rhizobiaceae</taxon>
        <taxon>Rhizobium/Agrobacterium group</taxon>
        <taxon>Rhizobium</taxon>
    </lineage>
</organism>
<feature type="transmembrane region" description="Helical" evidence="7">
    <location>
        <begin position="200"/>
        <end position="218"/>
    </location>
</feature>
<feature type="domain" description="Mechanosensitive ion channel MscS C-terminal" evidence="9">
    <location>
        <begin position="522"/>
        <end position="609"/>
    </location>
</feature>
<evidence type="ECO:0000313" key="11">
    <source>
        <dbReference type="EMBL" id="NEI72355.1"/>
    </source>
</evidence>
<evidence type="ECO:0000256" key="1">
    <source>
        <dbReference type="ARBA" id="ARBA00004651"/>
    </source>
</evidence>
<dbReference type="InterPro" id="IPR006685">
    <property type="entry name" value="MscS_channel_2nd"/>
</dbReference>
<evidence type="ECO:0000256" key="4">
    <source>
        <dbReference type="ARBA" id="ARBA00022692"/>
    </source>
</evidence>
<protein>
    <submittedName>
        <fullName evidence="11">Mechanosensitive ion channel</fullName>
    </submittedName>
</protein>
<dbReference type="InterPro" id="IPR010920">
    <property type="entry name" value="LSM_dom_sf"/>
</dbReference>
<dbReference type="SUPFAM" id="SSF82689">
    <property type="entry name" value="Mechanosensitive channel protein MscS (YggB), C-terminal domain"/>
    <property type="match status" value="1"/>
</dbReference>
<feature type="domain" description="Mechanosensitive ion channel transmembrane helices 2/3" evidence="10">
    <location>
        <begin position="410"/>
        <end position="450"/>
    </location>
</feature>
<comment type="similarity">
    <text evidence="2">Belongs to the MscS (TC 1.A.23) family.</text>
</comment>
<feature type="transmembrane region" description="Helical" evidence="7">
    <location>
        <begin position="280"/>
        <end position="298"/>
    </location>
</feature>
<feature type="transmembrane region" description="Helical" evidence="7">
    <location>
        <begin position="224"/>
        <end position="245"/>
    </location>
</feature>
<dbReference type="EMBL" id="WUEY01000011">
    <property type="protein sequence ID" value="NEI72355.1"/>
    <property type="molecule type" value="Genomic_DNA"/>
</dbReference>
<dbReference type="InterPro" id="IPR011014">
    <property type="entry name" value="MscS_channel_TM-2"/>
</dbReference>
<evidence type="ECO:0000259" key="9">
    <source>
        <dbReference type="Pfam" id="PF21082"/>
    </source>
</evidence>
<evidence type="ECO:0000259" key="10">
    <source>
        <dbReference type="Pfam" id="PF21088"/>
    </source>
</evidence>
<keyword evidence="4 7" id="KW-0812">Transmembrane</keyword>
<dbReference type="InterPro" id="IPR049142">
    <property type="entry name" value="MS_channel_1st"/>
</dbReference>
<feature type="transmembrane region" description="Helical" evidence="7">
    <location>
        <begin position="431"/>
        <end position="453"/>
    </location>
</feature>
<feature type="transmembrane region" description="Helical" evidence="7">
    <location>
        <begin position="406"/>
        <end position="425"/>
    </location>
</feature>
<dbReference type="GO" id="GO:0005886">
    <property type="term" value="C:plasma membrane"/>
    <property type="evidence" value="ECO:0007669"/>
    <property type="project" value="UniProtKB-SubCell"/>
</dbReference>
<dbReference type="AlphaFoldDB" id="A0A6L9U8T6"/>
<dbReference type="SUPFAM" id="SSF82861">
    <property type="entry name" value="Mechanosensitive channel protein MscS (YggB), transmembrane region"/>
    <property type="match status" value="1"/>
</dbReference>
<evidence type="ECO:0000256" key="7">
    <source>
        <dbReference type="SAM" id="Phobius"/>
    </source>
</evidence>
<feature type="transmembrane region" description="Helical" evidence="7">
    <location>
        <begin position="257"/>
        <end position="274"/>
    </location>
</feature>
<dbReference type="InterPro" id="IPR023408">
    <property type="entry name" value="MscS_beta-dom_sf"/>
</dbReference>
<evidence type="ECO:0000256" key="2">
    <source>
        <dbReference type="ARBA" id="ARBA00008017"/>
    </source>
</evidence>
<keyword evidence="5 7" id="KW-1133">Transmembrane helix</keyword>
<keyword evidence="6 7" id="KW-0472">Membrane</keyword>
<dbReference type="Pfam" id="PF00924">
    <property type="entry name" value="MS_channel_2nd"/>
    <property type="match status" value="1"/>
</dbReference>
<feature type="transmembrane region" description="Helical" evidence="7">
    <location>
        <begin position="318"/>
        <end position="336"/>
    </location>
</feature>
<comment type="subcellular location">
    <subcellularLocation>
        <location evidence="1">Cell membrane</location>
        <topology evidence="1">Multi-pass membrane protein</topology>
    </subcellularLocation>
</comment>
<dbReference type="InterPro" id="IPR045276">
    <property type="entry name" value="YbiO_bact"/>
</dbReference>
<feature type="transmembrane region" description="Helical" evidence="7">
    <location>
        <begin position="348"/>
        <end position="369"/>
    </location>
</feature>
<dbReference type="Gene3D" id="1.10.287.1260">
    <property type="match status" value="1"/>
</dbReference>